<reference evidence="1" key="1">
    <citation type="submission" date="2009-07" db="EMBL/GenBank/DDBJ databases">
        <authorList>
            <person name="Weinstock G."/>
            <person name="Sodergren E."/>
            <person name="Clifton S."/>
            <person name="Fulton L."/>
            <person name="Fulton B."/>
            <person name="Courtney L."/>
            <person name="Fronick C."/>
            <person name="Harrison M."/>
            <person name="Strong C."/>
            <person name="Farmer C."/>
            <person name="Delahaunty K."/>
            <person name="Markovic C."/>
            <person name="Hall O."/>
            <person name="Minx P."/>
            <person name="Tomlinson C."/>
            <person name="Mitreva M."/>
            <person name="Nelson J."/>
            <person name="Hou S."/>
            <person name="Wollam A."/>
            <person name="Pepin K.H."/>
            <person name="Johnson M."/>
            <person name="Bhonagiri V."/>
            <person name="Nash W.E."/>
            <person name="Warren W."/>
            <person name="Chinwalla A."/>
            <person name="Mardis E.R."/>
            <person name="Wilson R.K."/>
        </authorList>
    </citation>
    <scope>NUCLEOTIDE SEQUENCE [LARGE SCALE GENOMIC DNA]</scope>
    <source>
        <strain evidence="1">DSM 14469</strain>
    </source>
</reference>
<evidence type="ECO:0008006" key="3">
    <source>
        <dbReference type="Google" id="ProtNLM"/>
    </source>
</evidence>
<dbReference type="Proteomes" id="UP000005561">
    <property type="component" value="Unassembled WGS sequence"/>
</dbReference>
<keyword evidence="2" id="KW-1185">Reference proteome</keyword>
<evidence type="ECO:0000313" key="1">
    <source>
        <dbReference type="EMBL" id="EET58280.1"/>
    </source>
</evidence>
<sequence>MRASLDTNVIIHFYRARLQEILFSFLMKEYLYMSRFERLS</sequence>
<evidence type="ECO:0000313" key="2">
    <source>
        <dbReference type="Proteomes" id="UP000005561"/>
    </source>
</evidence>
<accession>C6LM65</accession>
<organism evidence="1 2">
    <name type="scientific">Marvinbryantia formatexigens DSM 14469</name>
    <dbReference type="NCBI Taxonomy" id="478749"/>
    <lineage>
        <taxon>Bacteria</taxon>
        <taxon>Bacillati</taxon>
        <taxon>Bacillota</taxon>
        <taxon>Clostridia</taxon>
        <taxon>Lachnospirales</taxon>
        <taxon>Lachnospiraceae</taxon>
        <taxon>Marvinbryantia</taxon>
    </lineage>
</organism>
<gene>
    <name evidence="1" type="ORF">BRYFOR_09764</name>
</gene>
<protein>
    <recommendedName>
        <fullName evidence="3">PIN domain-containing protein</fullName>
    </recommendedName>
</protein>
<dbReference type="EMBL" id="ACCL02000038">
    <property type="protein sequence ID" value="EET58280.1"/>
    <property type="molecule type" value="Genomic_DNA"/>
</dbReference>
<proteinExistence type="predicted"/>
<name>C6LM65_9FIRM</name>
<dbReference type="AlphaFoldDB" id="C6LM65"/>
<comment type="caution">
    <text evidence="1">The sequence shown here is derived from an EMBL/GenBank/DDBJ whole genome shotgun (WGS) entry which is preliminary data.</text>
</comment>